<name>A0A7R9W470_9STRA</name>
<reference evidence="2" key="1">
    <citation type="submission" date="2021-01" db="EMBL/GenBank/DDBJ databases">
        <authorList>
            <person name="Corre E."/>
            <person name="Pelletier E."/>
            <person name="Niang G."/>
            <person name="Scheremetjew M."/>
            <person name="Finn R."/>
            <person name="Kale V."/>
            <person name="Holt S."/>
            <person name="Cochrane G."/>
            <person name="Meng A."/>
            <person name="Brown T."/>
            <person name="Cohen L."/>
        </authorList>
    </citation>
    <scope>NUCLEOTIDE SEQUENCE</scope>
    <source>
        <strain evidence="2">CCMP147</strain>
    </source>
</reference>
<proteinExistence type="predicted"/>
<gene>
    <name evidence="2" type="ORF">TDUB1175_LOCUS12730</name>
</gene>
<accession>A0A7R9W470</accession>
<sequence length="161" mass="17281">MSSVSSMVAAATRRAAARALTRTRPSPNQSATTTRIEHSTSTFPATAASASLSSDSSSYENDELYQSSLEGTVERLLQMQSLYQENSSTFESVVRSYVGSGEDSYGNNDTESSSRLAEAFVARDSNESERRTANRTMEPVVAFIDLRGLNNGGAEQVSASL</sequence>
<feature type="region of interest" description="Disordered" evidence="1">
    <location>
        <begin position="1"/>
        <end position="65"/>
    </location>
</feature>
<organism evidence="2">
    <name type="scientific">Pseudictyota dubia</name>
    <dbReference type="NCBI Taxonomy" id="2749911"/>
    <lineage>
        <taxon>Eukaryota</taxon>
        <taxon>Sar</taxon>
        <taxon>Stramenopiles</taxon>
        <taxon>Ochrophyta</taxon>
        <taxon>Bacillariophyta</taxon>
        <taxon>Mediophyceae</taxon>
        <taxon>Biddulphiophycidae</taxon>
        <taxon>Eupodiscales</taxon>
        <taxon>Odontellaceae</taxon>
        <taxon>Pseudictyota</taxon>
    </lineage>
</organism>
<feature type="compositionally biased region" description="Low complexity" evidence="1">
    <location>
        <begin position="9"/>
        <end position="24"/>
    </location>
</feature>
<feature type="compositionally biased region" description="Low complexity" evidence="1">
    <location>
        <begin position="39"/>
        <end position="58"/>
    </location>
</feature>
<evidence type="ECO:0000256" key="1">
    <source>
        <dbReference type="SAM" id="MobiDB-lite"/>
    </source>
</evidence>
<dbReference type="EMBL" id="HBED01025630">
    <property type="protein sequence ID" value="CAD8313941.1"/>
    <property type="molecule type" value="Transcribed_RNA"/>
</dbReference>
<protein>
    <submittedName>
        <fullName evidence="2">Uncharacterized protein</fullName>
    </submittedName>
</protein>
<evidence type="ECO:0000313" key="2">
    <source>
        <dbReference type="EMBL" id="CAD8313941.1"/>
    </source>
</evidence>
<dbReference type="AlphaFoldDB" id="A0A7R9W470"/>
<feature type="compositionally biased region" description="Polar residues" evidence="1">
    <location>
        <begin position="25"/>
        <end position="34"/>
    </location>
</feature>